<dbReference type="InParanoid" id="B9TDP0"/>
<dbReference type="InterPro" id="IPR023347">
    <property type="entry name" value="Lysozyme_dom_sf"/>
</dbReference>
<dbReference type="EMBL" id="EQ978325">
    <property type="protein sequence ID" value="EEF26022.1"/>
    <property type="molecule type" value="Genomic_DNA"/>
</dbReference>
<dbReference type="Gene3D" id="1.10.530.40">
    <property type="match status" value="1"/>
</dbReference>
<sequence>MNPENEAQLIEELRRDEGVRYVPYLDTKGIQTTAVGHNLQASPLPAGWTYPLTDAQVDTLLHADLQNVYSDLNRDLPWWTDLNDVRQRVICNMCFNLGMSKLAGFKNTLAAMRQGAYADAARGMLNSAWASQVGDRAQRLAQMMRTGE</sequence>
<evidence type="ECO:0000313" key="3">
    <source>
        <dbReference type="EMBL" id="EEF26022.1"/>
    </source>
</evidence>
<evidence type="ECO:0000256" key="2">
    <source>
        <dbReference type="ARBA" id="ARBA00022638"/>
    </source>
</evidence>
<dbReference type="SUPFAM" id="SSF53955">
    <property type="entry name" value="Lysozyme-like"/>
    <property type="match status" value="1"/>
</dbReference>
<dbReference type="InterPro" id="IPR052619">
    <property type="entry name" value="Phage_lysozyme-like"/>
</dbReference>
<accession>B9TDP0</accession>
<dbReference type="InterPro" id="IPR002196">
    <property type="entry name" value="Glyco_hydro_24"/>
</dbReference>
<dbReference type="GO" id="GO:0042742">
    <property type="term" value="P:defense response to bacterium"/>
    <property type="evidence" value="ECO:0007669"/>
    <property type="project" value="UniProtKB-KW"/>
</dbReference>
<dbReference type="PANTHER" id="PTHR37406">
    <property type="entry name" value="T4-TYPE LYSOZYME 1-RELATED"/>
    <property type="match status" value="1"/>
</dbReference>
<gene>
    <name evidence="3" type="ORF">RCOM_1859640</name>
</gene>
<dbReference type="InterPro" id="IPR023346">
    <property type="entry name" value="Lysozyme-like_dom_sf"/>
</dbReference>
<dbReference type="GO" id="GO:0009253">
    <property type="term" value="P:peptidoglycan catabolic process"/>
    <property type="evidence" value="ECO:0007669"/>
    <property type="project" value="InterPro"/>
</dbReference>
<keyword evidence="2" id="KW-0081">Bacteriolytic enzyme</keyword>
<evidence type="ECO:0000256" key="1">
    <source>
        <dbReference type="ARBA" id="ARBA00022529"/>
    </source>
</evidence>
<reference evidence="4" key="1">
    <citation type="journal article" date="2010" name="Nat. Biotechnol.">
        <title>Draft genome sequence of the oilseed species Ricinus communis.</title>
        <authorList>
            <person name="Chan A.P."/>
            <person name="Crabtree J."/>
            <person name="Zhao Q."/>
            <person name="Lorenzi H."/>
            <person name="Orvis J."/>
            <person name="Puiu D."/>
            <person name="Melake-Berhan A."/>
            <person name="Jones K.M."/>
            <person name="Redman J."/>
            <person name="Chen G."/>
            <person name="Cahoon E.B."/>
            <person name="Gedil M."/>
            <person name="Stanke M."/>
            <person name="Haas B.J."/>
            <person name="Wortman J.R."/>
            <person name="Fraser-Liggett C.M."/>
            <person name="Ravel J."/>
            <person name="Rabinowicz P.D."/>
        </authorList>
    </citation>
    <scope>NUCLEOTIDE SEQUENCE [LARGE SCALE GENOMIC DNA]</scope>
    <source>
        <strain evidence="4">cv. Hale</strain>
    </source>
</reference>
<keyword evidence="1" id="KW-0929">Antimicrobial</keyword>
<name>B9TDP0_RICCO</name>
<dbReference type="GO" id="GO:0031640">
    <property type="term" value="P:killing of cells of another organism"/>
    <property type="evidence" value="ECO:0007669"/>
    <property type="project" value="UniProtKB-KW"/>
</dbReference>
<dbReference type="PANTHER" id="PTHR37406:SF1">
    <property type="entry name" value="T4-TYPE LYSOZYME 1-RELATED"/>
    <property type="match status" value="1"/>
</dbReference>
<keyword evidence="4" id="KW-1185">Reference proteome</keyword>
<dbReference type="AlphaFoldDB" id="B9TDP0"/>
<evidence type="ECO:0000313" key="4">
    <source>
        <dbReference type="Proteomes" id="UP000008311"/>
    </source>
</evidence>
<dbReference type="GO" id="GO:0003796">
    <property type="term" value="F:lysozyme activity"/>
    <property type="evidence" value="ECO:0007669"/>
    <property type="project" value="InterPro"/>
</dbReference>
<organism evidence="3 4">
    <name type="scientific">Ricinus communis</name>
    <name type="common">Castor bean</name>
    <dbReference type="NCBI Taxonomy" id="3988"/>
    <lineage>
        <taxon>Eukaryota</taxon>
        <taxon>Viridiplantae</taxon>
        <taxon>Streptophyta</taxon>
        <taxon>Embryophyta</taxon>
        <taxon>Tracheophyta</taxon>
        <taxon>Spermatophyta</taxon>
        <taxon>Magnoliopsida</taxon>
        <taxon>eudicotyledons</taxon>
        <taxon>Gunneridae</taxon>
        <taxon>Pentapetalae</taxon>
        <taxon>rosids</taxon>
        <taxon>fabids</taxon>
        <taxon>Malpighiales</taxon>
        <taxon>Euphorbiaceae</taxon>
        <taxon>Acalyphoideae</taxon>
        <taxon>Acalypheae</taxon>
        <taxon>Ricinus</taxon>
    </lineage>
</organism>
<dbReference type="Proteomes" id="UP000008311">
    <property type="component" value="Unassembled WGS sequence"/>
</dbReference>
<proteinExistence type="predicted"/>
<dbReference type="GO" id="GO:0016998">
    <property type="term" value="P:cell wall macromolecule catabolic process"/>
    <property type="evidence" value="ECO:0007669"/>
    <property type="project" value="InterPro"/>
</dbReference>
<protein>
    <submittedName>
        <fullName evidence="3">Lysozyme, putative</fullName>
    </submittedName>
</protein>
<dbReference type="Pfam" id="PF00959">
    <property type="entry name" value="Phage_lysozyme"/>
    <property type="match status" value="1"/>
</dbReference>